<keyword evidence="9 12" id="KW-1133">Transmembrane helix</keyword>
<accession>A0A914C0S4</accession>
<dbReference type="InterPro" id="IPR002035">
    <property type="entry name" value="VWF_A"/>
</dbReference>
<evidence type="ECO:0000313" key="15">
    <source>
        <dbReference type="Proteomes" id="UP000887540"/>
    </source>
</evidence>
<keyword evidence="7" id="KW-0732">Signal</keyword>
<dbReference type="PROSITE" id="PS50234">
    <property type="entry name" value="VWFA"/>
    <property type="match status" value="1"/>
</dbReference>
<dbReference type="InterPro" id="IPR057475">
    <property type="entry name" value="CUT_C"/>
</dbReference>
<evidence type="ECO:0000256" key="12">
    <source>
        <dbReference type="SAM" id="Phobius"/>
    </source>
</evidence>
<evidence type="ECO:0000256" key="3">
    <source>
        <dbReference type="ARBA" id="ARBA00022460"/>
    </source>
</evidence>
<evidence type="ECO:0000256" key="10">
    <source>
        <dbReference type="ARBA" id="ARBA00023136"/>
    </source>
</evidence>
<evidence type="ECO:0000256" key="7">
    <source>
        <dbReference type="ARBA" id="ARBA00022729"/>
    </source>
</evidence>
<keyword evidence="8" id="KW-0677">Repeat</keyword>
<evidence type="ECO:0000256" key="4">
    <source>
        <dbReference type="ARBA" id="ARBA00022475"/>
    </source>
</evidence>
<dbReference type="SMART" id="SM00327">
    <property type="entry name" value="VWA"/>
    <property type="match status" value="1"/>
</dbReference>
<keyword evidence="3" id="KW-0193">Cuticle</keyword>
<dbReference type="InterPro" id="IPR051962">
    <property type="entry name" value="Cuticlin"/>
</dbReference>
<evidence type="ECO:0000256" key="6">
    <source>
        <dbReference type="ARBA" id="ARBA00022692"/>
    </source>
</evidence>
<evidence type="ECO:0000256" key="8">
    <source>
        <dbReference type="ARBA" id="ARBA00022737"/>
    </source>
</evidence>
<comment type="subcellular location">
    <subcellularLocation>
        <location evidence="1">Cell membrane</location>
        <topology evidence="1">Single-pass type I membrane protein</topology>
    </subcellularLocation>
    <subcellularLocation>
        <location evidence="2">Secreted</location>
    </subcellularLocation>
</comment>
<dbReference type="PROSITE" id="PS51034">
    <property type="entry name" value="ZP_2"/>
    <property type="match status" value="1"/>
</dbReference>
<keyword evidence="10 12" id="KW-0472">Membrane</keyword>
<dbReference type="GO" id="GO:0005576">
    <property type="term" value="C:extracellular region"/>
    <property type="evidence" value="ECO:0007669"/>
    <property type="project" value="UniProtKB-SubCell"/>
</dbReference>
<keyword evidence="4" id="KW-1003">Cell membrane</keyword>
<dbReference type="SMART" id="SM00241">
    <property type="entry name" value="ZP"/>
    <property type="match status" value="1"/>
</dbReference>
<reference evidence="16" key="1">
    <citation type="submission" date="2022-11" db="UniProtKB">
        <authorList>
            <consortium name="WormBaseParasite"/>
        </authorList>
    </citation>
    <scope>IDENTIFICATION</scope>
</reference>
<dbReference type="CDD" id="cd01472">
    <property type="entry name" value="vWA_collagen"/>
    <property type="match status" value="1"/>
</dbReference>
<dbReference type="FunFam" id="3.40.50.410:FF:000004">
    <property type="entry name" value="collagen alpha-6(VI) chain"/>
    <property type="match status" value="1"/>
</dbReference>
<evidence type="ECO:0000259" key="14">
    <source>
        <dbReference type="PROSITE" id="PS51034"/>
    </source>
</evidence>
<proteinExistence type="predicted"/>
<evidence type="ECO:0000259" key="13">
    <source>
        <dbReference type="PROSITE" id="PS50234"/>
    </source>
</evidence>
<dbReference type="InterPro" id="IPR056953">
    <property type="entry name" value="CUT_N"/>
</dbReference>
<dbReference type="SUPFAM" id="SSF53300">
    <property type="entry name" value="vWA-like"/>
    <property type="match status" value="1"/>
</dbReference>
<dbReference type="PRINTS" id="PR00453">
    <property type="entry name" value="VWFADOMAIN"/>
</dbReference>
<dbReference type="Proteomes" id="UP000887540">
    <property type="component" value="Unplaced"/>
</dbReference>
<dbReference type="Gene3D" id="3.40.50.410">
    <property type="entry name" value="von Willebrand factor, type A domain"/>
    <property type="match status" value="1"/>
</dbReference>
<evidence type="ECO:0000256" key="2">
    <source>
        <dbReference type="ARBA" id="ARBA00004613"/>
    </source>
</evidence>
<feature type="domain" description="VWFA" evidence="13">
    <location>
        <begin position="59"/>
        <end position="229"/>
    </location>
</feature>
<feature type="transmembrane region" description="Helical" evidence="12">
    <location>
        <begin position="565"/>
        <end position="588"/>
    </location>
</feature>
<dbReference type="WBParaSite" id="ACRNAN_Path_1448.g5681.t1">
    <property type="protein sequence ID" value="ACRNAN_Path_1448.g5681.t1"/>
    <property type="gene ID" value="ACRNAN_Path_1448.g5681"/>
</dbReference>
<keyword evidence="11" id="KW-0325">Glycoprotein</keyword>
<dbReference type="Pfam" id="PF00092">
    <property type="entry name" value="VWA"/>
    <property type="match status" value="1"/>
</dbReference>
<keyword evidence="5" id="KW-0964">Secreted</keyword>
<dbReference type="InterPro" id="IPR001507">
    <property type="entry name" value="ZP_dom"/>
</dbReference>
<name>A0A914C0S4_9BILA</name>
<dbReference type="GO" id="GO:0042302">
    <property type="term" value="F:structural constituent of cuticle"/>
    <property type="evidence" value="ECO:0007669"/>
    <property type="project" value="UniProtKB-KW"/>
</dbReference>
<dbReference type="Pfam" id="PF25057">
    <property type="entry name" value="CUT_N"/>
    <property type="match status" value="1"/>
</dbReference>
<dbReference type="Pfam" id="PF25301">
    <property type="entry name" value="CUT_C"/>
    <property type="match status" value="1"/>
</dbReference>
<organism evidence="15 16">
    <name type="scientific">Acrobeloides nanus</name>
    <dbReference type="NCBI Taxonomy" id="290746"/>
    <lineage>
        <taxon>Eukaryota</taxon>
        <taxon>Metazoa</taxon>
        <taxon>Ecdysozoa</taxon>
        <taxon>Nematoda</taxon>
        <taxon>Chromadorea</taxon>
        <taxon>Rhabditida</taxon>
        <taxon>Tylenchina</taxon>
        <taxon>Cephalobomorpha</taxon>
        <taxon>Cephaloboidea</taxon>
        <taxon>Cephalobidae</taxon>
        <taxon>Acrobeloides</taxon>
    </lineage>
</organism>
<evidence type="ECO:0000256" key="1">
    <source>
        <dbReference type="ARBA" id="ARBA00004251"/>
    </source>
</evidence>
<dbReference type="PANTHER" id="PTHR22907">
    <property type="entry name" value="GH04558P"/>
    <property type="match status" value="1"/>
</dbReference>
<dbReference type="PANTHER" id="PTHR22907:SF47">
    <property type="entry name" value="CUTICLIN-6"/>
    <property type="match status" value="1"/>
</dbReference>
<dbReference type="GO" id="GO:0005886">
    <property type="term" value="C:plasma membrane"/>
    <property type="evidence" value="ECO:0007669"/>
    <property type="project" value="UniProtKB-SubCell"/>
</dbReference>
<evidence type="ECO:0000256" key="5">
    <source>
        <dbReference type="ARBA" id="ARBA00022525"/>
    </source>
</evidence>
<keyword evidence="15" id="KW-1185">Reference proteome</keyword>
<dbReference type="AlphaFoldDB" id="A0A914C0S4"/>
<feature type="domain" description="ZP" evidence="14">
    <location>
        <begin position="246"/>
        <end position="490"/>
    </location>
</feature>
<evidence type="ECO:0000256" key="11">
    <source>
        <dbReference type="ARBA" id="ARBA00023180"/>
    </source>
</evidence>
<protein>
    <submittedName>
        <fullName evidence="16">Uncharacterized protein</fullName>
    </submittedName>
</protein>
<sequence length="600" mass="67197">MVLLTGLVIPSKSISNAKFNFKIILLSFLVISRISAIPIDNGLIDSELVKECVSTNVVDLVLVLDGSGSIGDETFQLQRNFASHLAQRFNVSASGSHLAIVQFAEAPQLEISLNQYTNPNQLDSAIQRINYIGGATNTGHALQFALENGFQGARGGKVPKVVVVVTDGQSQDDVAEPAQRLRDAHAMVYAIGVTNLVNVHQLHQMTGNALRVFTVESFEQLDRSLADSLTWDMCKTEFRPGTPDIICAPDRIGVRASTKKPFDGYVFVMDHFHQEECRAGPEMFPDPKSIGITVPFNNCNVHRYRSLNPRGIFVEMTVVFMFHSVFMTKVDQMVKIQCFYMEAEKPVSVPMEVSMITTQFRQQMYEMPRCEYTLRKDNPNGPIAQYATLGQSIYHRWECMEVENQDTFGMLVHSCYVDNGYGDRVDILDQNGCGLDAVLLSTPDYDSSLRLATKAYHVFKYADRPVLQFQCQVTLCLKLDGGCNGITPPKCPETKPHHLLRQRKRLLRKSRAAAAHLEQHASEGTFDLFTKSLMVVDEEFADLADCQMFSKKDDNFLSYWTSPGLPMVLLTGLTLLNLIVAGSTLGYWAQRRFRGSFHVK</sequence>
<dbReference type="InterPro" id="IPR036465">
    <property type="entry name" value="vWFA_dom_sf"/>
</dbReference>
<evidence type="ECO:0000313" key="16">
    <source>
        <dbReference type="WBParaSite" id="ACRNAN_Path_1448.g5681.t1"/>
    </source>
</evidence>
<evidence type="ECO:0000256" key="9">
    <source>
        <dbReference type="ARBA" id="ARBA00022989"/>
    </source>
</evidence>
<keyword evidence="6 12" id="KW-0812">Transmembrane</keyword>